<dbReference type="NCBIfam" id="TIGR03907">
    <property type="entry name" value="QH_beta"/>
    <property type="match status" value="1"/>
</dbReference>
<reference evidence="1" key="1">
    <citation type="submission" date="2018-11" db="EMBL/GenBank/DDBJ databases">
        <authorList>
            <consortium name="Genoscope - CEA"/>
            <person name="William W."/>
        </authorList>
    </citation>
    <scope>NUCLEOTIDE SEQUENCE [LARGE SCALE GENOMIC DNA]</scope>
    <source>
        <strain evidence="1">T9AD</strain>
    </source>
</reference>
<dbReference type="InterPro" id="IPR051200">
    <property type="entry name" value="Host-pathogen_enzymatic-act"/>
</dbReference>
<dbReference type="PANTHER" id="PTHR47197:SF3">
    <property type="entry name" value="DIHYDRO-HEME D1 DEHYDROGENASE"/>
    <property type="match status" value="1"/>
</dbReference>
<gene>
    <name evidence="1" type="ORF">POT9AD_5370</name>
</gene>
<protein>
    <submittedName>
        <fullName evidence="1">Uncharacterized protein</fullName>
    </submittedName>
</protein>
<dbReference type="SUPFAM" id="SSF50969">
    <property type="entry name" value="YVTN repeat-like/Quinoprotein amine dehydrogenase"/>
    <property type="match status" value="1"/>
</dbReference>
<dbReference type="InterPro" id="IPR015943">
    <property type="entry name" value="WD40/YVTN_repeat-like_dom_sf"/>
</dbReference>
<dbReference type="PANTHER" id="PTHR47197">
    <property type="entry name" value="PROTEIN NIRF"/>
    <property type="match status" value="1"/>
</dbReference>
<evidence type="ECO:0000313" key="1">
    <source>
        <dbReference type="EMBL" id="VDN66345.1"/>
    </source>
</evidence>
<dbReference type="EMBL" id="LR130779">
    <property type="protein sequence ID" value="VDN66345.1"/>
    <property type="molecule type" value="Genomic_DNA"/>
</dbReference>
<name>A0A653BDW1_ECTOL</name>
<accession>A0A653BDW1</accession>
<dbReference type="AlphaFoldDB" id="A0A653BDW1"/>
<dbReference type="InterPro" id="IPR023879">
    <property type="entry name" value="QH-AmDH_bsu"/>
</dbReference>
<proteinExistence type="predicted"/>
<dbReference type="InterPro" id="IPR011044">
    <property type="entry name" value="Quino_amine_DH_bsu"/>
</dbReference>
<organism evidence="1">
    <name type="scientific">Ectopseudomonas oleovorans</name>
    <name type="common">Pseudomonas oleovorans</name>
    <dbReference type="NCBI Taxonomy" id="301"/>
    <lineage>
        <taxon>Bacteria</taxon>
        <taxon>Pseudomonadati</taxon>
        <taxon>Pseudomonadota</taxon>
        <taxon>Gammaproteobacteria</taxon>
        <taxon>Pseudomonadales</taxon>
        <taxon>Pseudomonadaceae</taxon>
        <taxon>Ectopseudomonas</taxon>
    </lineage>
</organism>
<dbReference type="Gene3D" id="2.130.10.10">
    <property type="entry name" value="YVTN repeat-like/Quinoprotein amine dehydrogenase"/>
    <property type="match status" value="1"/>
</dbReference>
<sequence length="385" mass="42844">MTGAQNKRGQRMKLQTIASLATVVAGLALGSHANAAAQAGPALKVGQEYLIATNYPNNLHVVDLASDTLYKTCQLPDAFGPGTAMMAPDNRTAYLLNNHYGDLYGIDLDDCRTVFHARLSRSPGEKVRSMFSFALSPDGKELYTTVNPTQMMSDHYVVKPPRLEVFDTAAGLDAQPLRSFPMPRQVYLMRAADDGSLFVAGPDIYKMDVHTGQYEVAVPLRNWQRPLYSAPDVLYFWPHQTAMHDFSMLYTAARFQDDTQDLASADYRYGYLSIDLKTGKAVVEDFASLTELYFTGLRSPKDANQMFGVLNRLAKYDIKEQKLIKAANLEHTYYCIAFNTEGSKLYLAGTFNDIAVFDPDTLEKIKNIKLPGGDMAITTTQVFTR</sequence>